<dbReference type="RefSeq" id="XP_011630371.1">
    <property type="nucleotide sequence ID" value="XM_011632069.2"/>
</dbReference>
<dbReference type="KEGG" id="pbar:105422623"/>
<dbReference type="RefSeq" id="XP_011630373.1">
    <property type="nucleotide sequence ID" value="XM_011632071.2"/>
</dbReference>
<name>A0A6I9WF32_9HYME</name>
<dbReference type="OrthoDB" id="7677129at2759"/>
<reference evidence="3 4" key="1">
    <citation type="submission" date="2025-04" db="UniProtKB">
        <authorList>
            <consortium name="RefSeq"/>
        </authorList>
    </citation>
    <scope>IDENTIFICATION</scope>
</reference>
<evidence type="ECO:0000313" key="3">
    <source>
        <dbReference type="RefSeq" id="XP_011630370.1"/>
    </source>
</evidence>
<gene>
    <name evidence="3 4 5 6 7" type="primary">LOC105422623</name>
</gene>
<accession>A0A6I9WF32</accession>
<evidence type="ECO:0000313" key="2">
    <source>
        <dbReference type="Proteomes" id="UP000504615"/>
    </source>
</evidence>
<evidence type="ECO:0000313" key="7">
    <source>
        <dbReference type="RefSeq" id="XP_011630375.1"/>
    </source>
</evidence>
<keyword evidence="1" id="KW-0175">Coiled coil</keyword>
<dbReference type="RefSeq" id="XP_011630372.1">
    <property type="nucleotide sequence ID" value="XM_011632070.2"/>
</dbReference>
<dbReference type="AlphaFoldDB" id="A0A6I9WF32"/>
<keyword evidence="2" id="KW-1185">Reference proteome</keyword>
<evidence type="ECO:0000313" key="5">
    <source>
        <dbReference type="RefSeq" id="XP_011630372.1"/>
    </source>
</evidence>
<dbReference type="RefSeq" id="XP_011630370.1">
    <property type="nucleotide sequence ID" value="XM_011632068.2"/>
</dbReference>
<evidence type="ECO:0000313" key="4">
    <source>
        <dbReference type="RefSeq" id="XP_011630371.1"/>
    </source>
</evidence>
<feature type="coiled-coil region" evidence="1">
    <location>
        <begin position="104"/>
        <end position="138"/>
    </location>
</feature>
<sequence length="218" mass="25596">MGQTMGRMPETWEGLLEEKDRVLHWSSEVLARVQDNVTNEDTFLMDYDDDKINAKIDTWIKTNRTRVDETFNKFPNAPDHLKNVVNTGIEKLTEEIRGKVRKDYQNAYNDIKKFNKKVDQLGAEERKIHADIQSLEAECAGDTQKFQKKFGPLRVKVFDNLRTGEKMTFQEKRLKSDFTKKVRVYFCRYKSRGQYPDNLITIIFIRFTISITKTLPSA</sequence>
<dbReference type="GeneID" id="105422623"/>
<evidence type="ECO:0000256" key="1">
    <source>
        <dbReference type="SAM" id="Coils"/>
    </source>
</evidence>
<evidence type="ECO:0000313" key="6">
    <source>
        <dbReference type="RefSeq" id="XP_011630373.1"/>
    </source>
</evidence>
<organism evidence="2 6">
    <name type="scientific">Pogonomyrmex barbatus</name>
    <name type="common">red harvester ant</name>
    <dbReference type="NCBI Taxonomy" id="144034"/>
    <lineage>
        <taxon>Eukaryota</taxon>
        <taxon>Metazoa</taxon>
        <taxon>Ecdysozoa</taxon>
        <taxon>Arthropoda</taxon>
        <taxon>Hexapoda</taxon>
        <taxon>Insecta</taxon>
        <taxon>Pterygota</taxon>
        <taxon>Neoptera</taxon>
        <taxon>Endopterygota</taxon>
        <taxon>Hymenoptera</taxon>
        <taxon>Apocrita</taxon>
        <taxon>Aculeata</taxon>
        <taxon>Formicoidea</taxon>
        <taxon>Formicidae</taxon>
        <taxon>Myrmicinae</taxon>
        <taxon>Pogonomyrmex</taxon>
    </lineage>
</organism>
<dbReference type="RefSeq" id="XP_011630375.1">
    <property type="nucleotide sequence ID" value="XM_011632073.2"/>
</dbReference>
<protein>
    <submittedName>
        <fullName evidence="3 4">Uncharacterized protein LOC105422623 isoform X1</fullName>
    </submittedName>
</protein>
<proteinExistence type="predicted"/>
<dbReference type="Proteomes" id="UP000504615">
    <property type="component" value="Unplaced"/>
</dbReference>